<proteinExistence type="predicted"/>
<name>A0A7Y4LGJ1_9CORY</name>
<dbReference type="PANTHER" id="PTHR28629:SF4">
    <property type="entry name" value="TRIOKINASE_FMN CYCLASE"/>
    <property type="match status" value="1"/>
</dbReference>
<organism evidence="3 4">
    <name type="scientific">Corynebacterium silvaticum</name>
    <dbReference type="NCBI Taxonomy" id="2320431"/>
    <lineage>
        <taxon>Bacteria</taxon>
        <taxon>Bacillati</taxon>
        <taxon>Actinomycetota</taxon>
        <taxon>Actinomycetes</taxon>
        <taxon>Mycobacteriales</taxon>
        <taxon>Corynebacteriaceae</taxon>
        <taxon>Corynebacterium</taxon>
    </lineage>
</organism>
<evidence type="ECO:0000313" key="3">
    <source>
        <dbReference type="EMBL" id="ARU46171.1"/>
    </source>
</evidence>
<accession>A0A7Y4LGJ1</accession>
<reference evidence="3 4" key="1">
    <citation type="journal article" date="2014" name="BMC Vet. Res.">
        <title>First report of Corynebacterium pseudotuberculosis from caseous lymphadenitis lesions in Black Alentejano pig (Sus scrofa domesticus).</title>
        <authorList>
            <person name="Oliveira M."/>
            <person name="Barroco C."/>
            <person name="Mottola C."/>
            <person name="Santos R."/>
            <person name="Lemsaddek A."/>
            <person name="Tavares L."/>
            <person name="Semedo-Lemsaddek T."/>
        </authorList>
    </citation>
    <scope>NUCLEOTIDE SEQUENCE [LARGE SCALE GENOMIC DNA]</scope>
    <source>
        <strain evidence="3 4">PO100/5</strain>
    </source>
</reference>
<dbReference type="Proteomes" id="UP000195652">
    <property type="component" value="Chromosome"/>
</dbReference>
<dbReference type="NCBIfam" id="TIGR02365">
    <property type="entry name" value="dha_L_ycgS"/>
    <property type="match status" value="1"/>
</dbReference>
<dbReference type="InterPro" id="IPR036117">
    <property type="entry name" value="DhaL_dom_sf"/>
</dbReference>
<reference evidence="3 4" key="3">
    <citation type="journal article" date="2020" name="Int. J. Syst. Evol. Microbiol.">
        <title>Corynebacterium silvaticum sp. nov., a unique group of NTTB corynebacteria in wild boar and roe deer.</title>
        <authorList>
            <person name="Dangel A."/>
            <person name="Berger A."/>
            <person name="Rau J."/>
            <person name="Eisenberg T."/>
            <person name="Kampfer P."/>
            <person name="Margos G."/>
            <person name="Contzen M."/>
            <person name="Busse H.J."/>
            <person name="Konrad R."/>
            <person name="Peters M."/>
            <person name="Sting R."/>
            <person name="Sing A."/>
        </authorList>
    </citation>
    <scope>NUCLEOTIDE SEQUENCE [LARGE SCALE GENOMIC DNA]</scope>
    <source>
        <strain evidence="3 4">PO100/5</strain>
    </source>
</reference>
<keyword evidence="2 3" id="KW-0418">Kinase</keyword>
<evidence type="ECO:0000256" key="1">
    <source>
        <dbReference type="ARBA" id="ARBA00022679"/>
    </source>
</evidence>
<dbReference type="Pfam" id="PF02734">
    <property type="entry name" value="Dak2"/>
    <property type="match status" value="1"/>
</dbReference>
<dbReference type="GO" id="GO:0005829">
    <property type="term" value="C:cytosol"/>
    <property type="evidence" value="ECO:0007669"/>
    <property type="project" value="TreeGrafter"/>
</dbReference>
<dbReference type="RefSeq" id="WP_087453987.1">
    <property type="nucleotide sequence ID" value="NZ_CP021417.2"/>
</dbReference>
<dbReference type="GO" id="GO:0004371">
    <property type="term" value="F:glycerone kinase activity"/>
    <property type="evidence" value="ECO:0007669"/>
    <property type="project" value="InterPro"/>
</dbReference>
<dbReference type="FunFam" id="1.25.40.340:FF:000002">
    <property type="entry name" value="Dihydroxyacetone kinase, L subunit"/>
    <property type="match status" value="1"/>
</dbReference>
<evidence type="ECO:0000313" key="4">
    <source>
        <dbReference type="Proteomes" id="UP000195652"/>
    </source>
</evidence>
<dbReference type="InterPro" id="IPR012737">
    <property type="entry name" value="DhaK_L_YcgS"/>
</dbReference>
<dbReference type="Gene3D" id="1.25.40.340">
    <property type="match status" value="1"/>
</dbReference>
<reference evidence="3 4" key="2">
    <citation type="journal article" date="2020" name="Antonie Van Leeuwenhoek">
        <title>Phylogenomic characterisation of a novel corynebacterial species pathogenic to animals.</title>
        <authorList>
            <person name="Moller J."/>
            <person name="Musella L."/>
            <person name="Melnikov V."/>
            <person name="Geissdorfer W."/>
            <person name="Burkovski A."/>
            <person name="Sangal V."/>
        </authorList>
    </citation>
    <scope>NUCLEOTIDE SEQUENCE [LARGE SCALE GENOMIC DNA]</scope>
    <source>
        <strain evidence="3 4">PO100/5</strain>
    </source>
</reference>
<keyword evidence="4" id="KW-1185">Reference proteome</keyword>
<dbReference type="GeneID" id="75007874"/>
<dbReference type="KEGG" id="csil:CBE74_06365"/>
<dbReference type="PANTHER" id="PTHR28629">
    <property type="entry name" value="TRIOKINASE/FMN CYCLASE"/>
    <property type="match status" value="1"/>
</dbReference>
<dbReference type="OrthoDB" id="9800291at2"/>
<dbReference type="SUPFAM" id="SSF101473">
    <property type="entry name" value="DhaL-like"/>
    <property type="match status" value="1"/>
</dbReference>
<keyword evidence="1" id="KW-0808">Transferase</keyword>
<dbReference type="PROSITE" id="PS51480">
    <property type="entry name" value="DHAL"/>
    <property type="match status" value="1"/>
</dbReference>
<protein>
    <submittedName>
        <fullName evidence="3">Dihydroxyacetone kinase subunit DhaL</fullName>
    </submittedName>
</protein>
<dbReference type="InterPro" id="IPR004007">
    <property type="entry name" value="DhaL_dom"/>
</dbReference>
<dbReference type="SMART" id="SM01120">
    <property type="entry name" value="Dak2"/>
    <property type="match status" value="1"/>
</dbReference>
<gene>
    <name evidence="3" type="primary">dhaL</name>
    <name evidence="3" type="ORF">CBE74_06365</name>
</gene>
<evidence type="ECO:0000256" key="2">
    <source>
        <dbReference type="ARBA" id="ARBA00022777"/>
    </source>
</evidence>
<dbReference type="InterPro" id="IPR050861">
    <property type="entry name" value="Dihydroxyacetone_Kinase"/>
</dbReference>
<dbReference type="GO" id="GO:0019563">
    <property type="term" value="P:glycerol catabolic process"/>
    <property type="evidence" value="ECO:0007669"/>
    <property type="project" value="TreeGrafter"/>
</dbReference>
<reference evidence="3 4" key="4">
    <citation type="journal article" date="2020" name="PLoS ONE">
        <title>Taxonomic classification of strain PO100/5 shows a broader geographic distribution and genetic markers of the recently described Corynebacterium silvaticum.</title>
        <authorList>
            <person name="Viana M.V.C."/>
            <person name="Profeta R."/>
            <person name="da Silva A.L."/>
            <person name="Hurtado R."/>
            <person name="Cerqueira J.C."/>
            <person name="Ribeiro B.F.S."/>
            <person name="Almeida M.O."/>
            <person name="Morais-Rodrigues F."/>
            <person name="Soares S.C."/>
            <person name="Oliveira M."/>
            <person name="Tavares L."/>
            <person name="Figueiredo H."/>
            <person name="Wattam A.R."/>
            <person name="Barh D."/>
            <person name="Ghosh P."/>
            <person name="Silva A."/>
            <person name="Azevedo V."/>
        </authorList>
    </citation>
    <scope>NUCLEOTIDE SEQUENCE [LARGE SCALE GENOMIC DNA]</scope>
    <source>
        <strain evidence="3 4">PO100/5</strain>
    </source>
</reference>
<dbReference type="AlphaFoldDB" id="A0A7Y4LGJ1"/>
<sequence>MDFLTVDWASDWINRCAIAAKEHRDELIELDRAIGDADHGENVDRGFSAVLEKLDGQEVTTPSEVLKITAATLISTVGGASGPLLGTAFLRASKAIKGKEKLDAEAIAGLIDGALEGVTARGKATTGEKTMVDAWSPAASAARDAVNNGATAAEVLVRAAESAEQGAESTIPMIATKGRASYLGERSAGHKDPGATSSALFLRAAADAAKESAAS</sequence>
<dbReference type="EMBL" id="CP021417">
    <property type="protein sequence ID" value="ARU46171.1"/>
    <property type="molecule type" value="Genomic_DNA"/>
</dbReference>